<dbReference type="InterPro" id="IPR035899">
    <property type="entry name" value="DBL_dom_sf"/>
</dbReference>
<dbReference type="GO" id="GO:0005634">
    <property type="term" value="C:nucleus"/>
    <property type="evidence" value="ECO:0007669"/>
    <property type="project" value="TreeGrafter"/>
</dbReference>
<proteinExistence type="predicted"/>
<dbReference type="SUPFAM" id="SSF48065">
    <property type="entry name" value="DBL homology domain (DH-domain)"/>
    <property type="match status" value="1"/>
</dbReference>
<evidence type="ECO:0008006" key="5">
    <source>
        <dbReference type="Google" id="ProtNLM"/>
    </source>
</evidence>
<reference evidence="3" key="3">
    <citation type="submission" date="2025-09" db="UniProtKB">
        <authorList>
            <consortium name="Ensembl"/>
        </authorList>
    </citation>
    <scope>IDENTIFICATION</scope>
</reference>
<sequence>MTTQTITSGFSSLVSDLQEVLLQTITSGFSSVLHPPDAAQLYQQYSEAAQNFEILRQARSDVLSVCEENVPAPSPPPRRSSSPRLSISLSGQSASLWRELPGVRNSVELEELSEDQRRLFEVVTSEASYCRSLDIVVDHFVKSKQLGAKLTNQDRNWLFSRLADVRAISHSFLSKLEERVESDIMHFTVCDIIARHCQRFRMVYVPYLTNQSYQDATYQRLMNENQEFKQLVAKLERSPVCQRLPLRSFLVLPFQRITRIKLLVQNIVKRTTPGTAEALQAIKAMKLLEKLIQESNDSISQMKSIESLVSLSAKVEFECRTLPLVSQSRRLVREGPVTELMDFSLKDTERSVYLHLFNDYLLLSLQKEGGRFTVIDHSPVSDLRAENCRVKLHSLQKNLFRLHMSHKALLLRTDTQSDKLRWISALSRPHQEIDFSAAQGKLLILLLCRWLTFTLIDALFIHLERFNISSSSHMLHLTLV</sequence>
<evidence type="ECO:0000259" key="1">
    <source>
        <dbReference type="PROSITE" id="PS50003"/>
    </source>
</evidence>
<protein>
    <recommendedName>
        <fullName evidence="5">DH domain-containing protein</fullName>
    </recommendedName>
</protein>
<dbReference type="PROSITE" id="PS50010">
    <property type="entry name" value="DH_2"/>
    <property type="match status" value="1"/>
</dbReference>
<dbReference type="Gene3D" id="1.20.900.10">
    <property type="entry name" value="Dbl homology (DH) domain"/>
    <property type="match status" value="1"/>
</dbReference>
<evidence type="ECO:0000313" key="3">
    <source>
        <dbReference type="Ensembl" id="ENSAPEP00000014093.1"/>
    </source>
</evidence>
<dbReference type="InterPro" id="IPR047270">
    <property type="entry name" value="PH_ephexin"/>
</dbReference>
<dbReference type="SMART" id="SM00233">
    <property type="entry name" value="PH"/>
    <property type="match status" value="1"/>
</dbReference>
<dbReference type="Gene3D" id="2.30.29.30">
    <property type="entry name" value="Pleckstrin-homology domain (PH domain)/Phosphotyrosine-binding domain (PTB)"/>
    <property type="match status" value="1"/>
</dbReference>
<dbReference type="InterPro" id="IPR047271">
    <property type="entry name" value="Ephexin-like"/>
</dbReference>
<dbReference type="GO" id="GO:0005085">
    <property type="term" value="F:guanyl-nucleotide exchange factor activity"/>
    <property type="evidence" value="ECO:0007669"/>
    <property type="project" value="InterPro"/>
</dbReference>
<dbReference type="AlphaFoldDB" id="A0A3P8SNY4"/>
<dbReference type="InterPro" id="IPR000219">
    <property type="entry name" value="DH_dom"/>
</dbReference>
<dbReference type="PROSITE" id="PS50003">
    <property type="entry name" value="PH_DOMAIN"/>
    <property type="match status" value="1"/>
</dbReference>
<reference evidence="3" key="2">
    <citation type="submission" date="2025-08" db="UniProtKB">
        <authorList>
            <consortium name="Ensembl"/>
        </authorList>
    </citation>
    <scope>IDENTIFICATION</scope>
</reference>
<dbReference type="CDD" id="cd01221">
    <property type="entry name" value="PH_ephexin"/>
    <property type="match status" value="1"/>
</dbReference>
<accession>A0A3P8SNY4</accession>
<dbReference type="InterPro" id="IPR001849">
    <property type="entry name" value="PH_domain"/>
</dbReference>
<reference evidence="3 4" key="1">
    <citation type="submission" date="2018-03" db="EMBL/GenBank/DDBJ databases">
        <title>Finding Nemo's genes: A chromosome-scale reference assembly of the genome of the orange clownfish Amphiprion percula.</title>
        <authorList>
            <person name="Lehmann R."/>
        </authorList>
    </citation>
    <scope>NUCLEOTIDE SEQUENCE</scope>
</reference>
<keyword evidence="4" id="KW-1185">Reference proteome</keyword>
<dbReference type="Pfam" id="PF00621">
    <property type="entry name" value="RhoGEF"/>
    <property type="match status" value="1"/>
</dbReference>
<dbReference type="PROSITE" id="PS00741">
    <property type="entry name" value="DH_1"/>
    <property type="match status" value="1"/>
</dbReference>
<dbReference type="PANTHER" id="PTHR12845">
    <property type="entry name" value="GUANINE NUCLEOTIDE EXCHANGE FACTOR"/>
    <property type="match status" value="1"/>
</dbReference>
<evidence type="ECO:0000259" key="2">
    <source>
        <dbReference type="PROSITE" id="PS50010"/>
    </source>
</evidence>
<dbReference type="InterPro" id="IPR001331">
    <property type="entry name" value="GDS_CDC24_CS"/>
</dbReference>
<evidence type="ECO:0000313" key="4">
    <source>
        <dbReference type="Proteomes" id="UP000265080"/>
    </source>
</evidence>
<dbReference type="CDD" id="cd00160">
    <property type="entry name" value="RhoGEF"/>
    <property type="match status" value="1"/>
</dbReference>
<dbReference type="GeneTree" id="ENSGT01030000234571"/>
<dbReference type="PANTHER" id="PTHR12845:SF2">
    <property type="entry name" value="DH DOMAIN-CONTAINING PROTEIN-RELATED"/>
    <property type="match status" value="1"/>
</dbReference>
<dbReference type="Ensembl" id="ENSAPET00000014464.1">
    <property type="protein sequence ID" value="ENSAPEP00000014093.1"/>
    <property type="gene ID" value="ENSAPEG00000010019.1"/>
</dbReference>
<organism evidence="3 4">
    <name type="scientific">Amphiprion percula</name>
    <name type="common">Orange clownfish</name>
    <name type="synonym">Lutjanus percula</name>
    <dbReference type="NCBI Taxonomy" id="161767"/>
    <lineage>
        <taxon>Eukaryota</taxon>
        <taxon>Metazoa</taxon>
        <taxon>Chordata</taxon>
        <taxon>Craniata</taxon>
        <taxon>Vertebrata</taxon>
        <taxon>Euteleostomi</taxon>
        <taxon>Actinopterygii</taxon>
        <taxon>Neopterygii</taxon>
        <taxon>Teleostei</taxon>
        <taxon>Neoteleostei</taxon>
        <taxon>Acanthomorphata</taxon>
        <taxon>Ovalentaria</taxon>
        <taxon>Pomacentridae</taxon>
        <taxon>Amphiprion</taxon>
    </lineage>
</organism>
<dbReference type="GO" id="GO:0005737">
    <property type="term" value="C:cytoplasm"/>
    <property type="evidence" value="ECO:0007669"/>
    <property type="project" value="TreeGrafter"/>
</dbReference>
<dbReference type="InterPro" id="IPR011993">
    <property type="entry name" value="PH-like_dom_sf"/>
</dbReference>
<dbReference type="SMART" id="SM00325">
    <property type="entry name" value="RhoGEF"/>
    <property type="match status" value="1"/>
</dbReference>
<dbReference type="Proteomes" id="UP000265080">
    <property type="component" value="Chromosome 7"/>
</dbReference>
<name>A0A3P8SNY4_AMPPE</name>
<dbReference type="SUPFAM" id="SSF50729">
    <property type="entry name" value="PH domain-like"/>
    <property type="match status" value="1"/>
</dbReference>
<feature type="domain" description="DH" evidence="2">
    <location>
        <begin position="114"/>
        <end position="298"/>
    </location>
</feature>
<feature type="domain" description="PH" evidence="1">
    <location>
        <begin position="330"/>
        <end position="431"/>
    </location>
</feature>
<dbReference type="GO" id="GO:0035556">
    <property type="term" value="P:intracellular signal transduction"/>
    <property type="evidence" value="ECO:0007669"/>
    <property type="project" value="InterPro"/>
</dbReference>